<dbReference type="PRINTS" id="PR02008">
    <property type="entry name" value="RCMTFAMILY"/>
</dbReference>
<dbReference type="PANTHER" id="PTHR22807">
    <property type="entry name" value="NOP2 YEAST -RELATED NOL1/NOP2/FMU SUN DOMAIN-CONTAINING"/>
    <property type="match status" value="1"/>
</dbReference>
<comment type="catalytic activity">
    <reaction evidence="12">
        <text>cytidine(967) in 16S rRNA + S-adenosyl-L-methionine = 5-methylcytidine(967) in 16S rRNA + S-adenosyl-L-homocysteine + H(+)</text>
        <dbReference type="Rhea" id="RHEA:42748"/>
        <dbReference type="Rhea" id="RHEA-COMP:10219"/>
        <dbReference type="Rhea" id="RHEA-COMP:10220"/>
        <dbReference type="ChEBI" id="CHEBI:15378"/>
        <dbReference type="ChEBI" id="CHEBI:57856"/>
        <dbReference type="ChEBI" id="CHEBI:59789"/>
        <dbReference type="ChEBI" id="CHEBI:74483"/>
        <dbReference type="ChEBI" id="CHEBI:82748"/>
        <dbReference type="EC" id="2.1.1.176"/>
    </reaction>
</comment>
<evidence type="ECO:0000256" key="8">
    <source>
        <dbReference type="ARBA" id="ARBA00022691"/>
    </source>
</evidence>
<dbReference type="RefSeq" id="WP_129821286.1">
    <property type="nucleotide sequence ID" value="NZ_RCYV01000003.1"/>
</dbReference>
<keyword evidence="6 13" id="KW-0489">Methyltransferase</keyword>
<protein>
    <recommendedName>
        <fullName evidence="3">16S rRNA (cytosine(967)-C(5))-methyltransferase</fullName>
        <ecNumber evidence="3">2.1.1.176</ecNumber>
    </recommendedName>
    <alternativeName>
        <fullName evidence="10">16S rRNA m5C967 methyltransferase</fullName>
    </alternativeName>
    <alternativeName>
        <fullName evidence="11">rRNA (cytosine-C(5)-)-methyltransferase RsmB</fullName>
    </alternativeName>
</protein>
<dbReference type="PANTHER" id="PTHR22807:SF53">
    <property type="entry name" value="RIBOSOMAL RNA SMALL SUBUNIT METHYLTRANSFERASE B-RELATED"/>
    <property type="match status" value="1"/>
</dbReference>
<comment type="function">
    <text evidence="1">Specifically methylates the cytosine at position 967 (m5C967) of 16S rRNA.</text>
</comment>
<dbReference type="EMBL" id="WMQV01000001">
    <property type="protein sequence ID" value="MTL92981.1"/>
    <property type="molecule type" value="Genomic_DNA"/>
</dbReference>
<evidence type="ECO:0000256" key="5">
    <source>
        <dbReference type="ARBA" id="ARBA00022552"/>
    </source>
</evidence>
<dbReference type="InterPro" id="IPR054728">
    <property type="entry name" value="RsmB-like_ferredoxin"/>
</dbReference>
<dbReference type="NCBIfam" id="TIGR00563">
    <property type="entry name" value="rsmB"/>
    <property type="match status" value="1"/>
</dbReference>
<comment type="caution">
    <text evidence="14">The sequence shown here is derived from an EMBL/GenBank/DDBJ whole genome shotgun (WGS) entry which is preliminary data.</text>
</comment>
<dbReference type="InterPro" id="IPR049560">
    <property type="entry name" value="MeTrfase_RsmB-F_NOP2_cat"/>
</dbReference>
<evidence type="ECO:0000256" key="3">
    <source>
        <dbReference type="ARBA" id="ARBA00012140"/>
    </source>
</evidence>
<dbReference type="Gene3D" id="3.30.70.1170">
    <property type="entry name" value="Sun protein, domain 3"/>
    <property type="match status" value="1"/>
</dbReference>
<evidence type="ECO:0000256" key="12">
    <source>
        <dbReference type="ARBA" id="ARBA00047283"/>
    </source>
</evidence>
<gene>
    <name evidence="14" type="primary">rsmB</name>
    <name evidence="14" type="ORF">GMA64_00370</name>
</gene>
<dbReference type="InterPro" id="IPR004573">
    <property type="entry name" value="rRNA_ssu_MeTfrase_B"/>
</dbReference>
<keyword evidence="7 13" id="KW-0808">Transferase</keyword>
<name>A0A6I3N8V1_9FIRM</name>
<dbReference type="Pfam" id="PF01189">
    <property type="entry name" value="Methyltr_RsmB-F"/>
    <property type="match status" value="1"/>
</dbReference>
<dbReference type="InterPro" id="IPR001678">
    <property type="entry name" value="MeTrfase_RsmB-F_NOP2_dom"/>
</dbReference>
<organism evidence="14">
    <name type="scientific">Turicibacter sanguinis</name>
    <dbReference type="NCBI Taxonomy" id="154288"/>
    <lineage>
        <taxon>Bacteria</taxon>
        <taxon>Bacillati</taxon>
        <taxon>Bacillota</taxon>
        <taxon>Erysipelotrichia</taxon>
        <taxon>Erysipelotrichales</taxon>
        <taxon>Turicibacteraceae</taxon>
        <taxon>Turicibacter</taxon>
    </lineage>
</organism>
<keyword evidence="8 13" id="KW-0949">S-adenosyl-L-methionine</keyword>
<comment type="similarity">
    <text evidence="13">Belongs to the class I-like SAM-binding methyltransferase superfamily. RsmB/NOP family.</text>
</comment>
<evidence type="ECO:0000256" key="13">
    <source>
        <dbReference type="PROSITE-ProRule" id="PRU01023"/>
    </source>
</evidence>
<feature type="binding site" evidence="13">
    <location>
        <position position="306"/>
    </location>
    <ligand>
        <name>S-adenosyl-L-methionine</name>
        <dbReference type="ChEBI" id="CHEBI:59789"/>
    </ligand>
</feature>
<dbReference type="Gene3D" id="3.40.50.150">
    <property type="entry name" value="Vaccinia Virus protein VP39"/>
    <property type="match status" value="1"/>
</dbReference>
<evidence type="ECO:0000256" key="1">
    <source>
        <dbReference type="ARBA" id="ARBA00002724"/>
    </source>
</evidence>
<dbReference type="FunFam" id="3.30.70.1170:FF:000003">
    <property type="entry name" value="16S rRNA (Cytosine(967)-C(5))-methyltransferase RsmB"/>
    <property type="match status" value="1"/>
</dbReference>
<dbReference type="SUPFAM" id="SSF48013">
    <property type="entry name" value="NusB-like"/>
    <property type="match status" value="1"/>
</dbReference>
<evidence type="ECO:0000256" key="6">
    <source>
        <dbReference type="ARBA" id="ARBA00022603"/>
    </source>
</evidence>
<dbReference type="GO" id="GO:0008649">
    <property type="term" value="F:rRNA methyltransferase activity"/>
    <property type="evidence" value="ECO:0007669"/>
    <property type="project" value="InterPro"/>
</dbReference>
<feature type="binding site" evidence="13">
    <location>
        <position position="325"/>
    </location>
    <ligand>
        <name>S-adenosyl-L-methionine</name>
        <dbReference type="ChEBI" id="CHEBI:59789"/>
    </ligand>
</feature>
<evidence type="ECO:0000256" key="10">
    <source>
        <dbReference type="ARBA" id="ARBA00030399"/>
    </source>
</evidence>
<dbReference type="Pfam" id="PF22458">
    <property type="entry name" value="RsmF-B_ferredox"/>
    <property type="match status" value="1"/>
</dbReference>
<comment type="subcellular location">
    <subcellularLocation>
        <location evidence="2">Cytoplasm</location>
    </subcellularLocation>
</comment>
<dbReference type="InterPro" id="IPR023267">
    <property type="entry name" value="RCMT"/>
</dbReference>
<dbReference type="Gene3D" id="1.10.940.10">
    <property type="entry name" value="NusB-like"/>
    <property type="match status" value="1"/>
</dbReference>
<dbReference type="AlphaFoldDB" id="A0A6I3N8V1"/>
<feature type="active site" description="Nucleophile" evidence="13">
    <location>
        <position position="378"/>
    </location>
</feature>
<sequence>MANARELALQTLTDILINGAYSNHALNEQIEKSDLTIQDKNFMTELVYGTLQHQQLLNFYATPFFNGKVKGWIRILIQMTLYQILYLDSVPEHAAISEAVNIAKKRGGQFNGKLVNAILREMMRNPLSNLQEIEDDAERLATKTSHPLWLIKLWIKQFGMEKTEQMANANNERVNVTIRVNGVKGTKEELKQKLEEEGIQCRDGFLSPDALVITKGNVIKTKAFEQGWFYVQDESSMLVSRALKPKHHTKVLDTCSAPGGKTTHVAEMMRQTGMVYAHDIYPHKIKLIEDNVKRLGLKNVVVNLQDATKLTECYPSESFDSVLVDAPCSGLGILRRHPEVKITKKPEDLDGVMAIQKEILKTVASLVKYGGTLLYSTCTVNRKENDKMVEWFLREHPEFKLDQTLVERLPEVLNEQASTGMVQLFPGDYQTDGFFIACLKREIL</sequence>
<dbReference type="InterPro" id="IPR006027">
    <property type="entry name" value="NusB_RsmB_TIM44"/>
</dbReference>
<evidence type="ECO:0000313" key="14">
    <source>
        <dbReference type="EMBL" id="MTL92981.1"/>
    </source>
</evidence>
<dbReference type="CDD" id="cd02440">
    <property type="entry name" value="AdoMet_MTases"/>
    <property type="match status" value="1"/>
</dbReference>
<evidence type="ECO:0000256" key="11">
    <source>
        <dbReference type="ARBA" id="ARBA00031088"/>
    </source>
</evidence>
<dbReference type="NCBIfam" id="NF011494">
    <property type="entry name" value="PRK14902.1"/>
    <property type="match status" value="1"/>
</dbReference>
<keyword evidence="9 13" id="KW-0694">RNA-binding</keyword>
<feature type="binding site" evidence="13">
    <location>
        <begin position="255"/>
        <end position="261"/>
    </location>
    <ligand>
        <name>S-adenosyl-L-methionine</name>
        <dbReference type="ChEBI" id="CHEBI:59789"/>
    </ligand>
</feature>
<dbReference type="GO" id="GO:0005737">
    <property type="term" value="C:cytoplasm"/>
    <property type="evidence" value="ECO:0007669"/>
    <property type="project" value="UniProtKB-SubCell"/>
</dbReference>
<dbReference type="GO" id="GO:0006355">
    <property type="term" value="P:regulation of DNA-templated transcription"/>
    <property type="evidence" value="ECO:0007669"/>
    <property type="project" value="InterPro"/>
</dbReference>
<feature type="binding site" evidence="13">
    <location>
        <position position="279"/>
    </location>
    <ligand>
        <name>S-adenosyl-L-methionine</name>
        <dbReference type="ChEBI" id="CHEBI:59789"/>
    </ligand>
</feature>
<dbReference type="GO" id="GO:0003723">
    <property type="term" value="F:RNA binding"/>
    <property type="evidence" value="ECO:0007669"/>
    <property type="project" value="UniProtKB-UniRule"/>
</dbReference>
<reference evidence="14" key="1">
    <citation type="journal article" date="2019" name="Nat. Med.">
        <title>A library of human gut bacterial isolates paired with longitudinal multiomics data enables mechanistic microbiome research.</title>
        <authorList>
            <person name="Poyet M."/>
            <person name="Groussin M."/>
            <person name="Gibbons S.M."/>
            <person name="Avila-Pacheco J."/>
            <person name="Jiang X."/>
            <person name="Kearney S.M."/>
            <person name="Perrotta A.R."/>
            <person name="Berdy B."/>
            <person name="Zhao S."/>
            <person name="Lieberman T.D."/>
            <person name="Swanson P.K."/>
            <person name="Smith M."/>
            <person name="Roesemann S."/>
            <person name="Alexander J.E."/>
            <person name="Rich S.A."/>
            <person name="Livny J."/>
            <person name="Vlamakis H."/>
            <person name="Clish C."/>
            <person name="Bullock K."/>
            <person name="Deik A."/>
            <person name="Scott J."/>
            <person name="Pierce K.A."/>
            <person name="Xavier R.J."/>
            <person name="Alm E.J."/>
        </authorList>
    </citation>
    <scope>NUCLEOTIDE SEQUENCE</scope>
    <source>
        <strain evidence="14">BIOML-A179</strain>
    </source>
</reference>
<dbReference type="PROSITE" id="PS51686">
    <property type="entry name" value="SAM_MT_RSMB_NOP"/>
    <property type="match status" value="1"/>
</dbReference>
<dbReference type="Pfam" id="PF01029">
    <property type="entry name" value="NusB"/>
    <property type="match status" value="1"/>
</dbReference>
<dbReference type="SUPFAM" id="SSF53335">
    <property type="entry name" value="S-adenosyl-L-methionine-dependent methyltransferases"/>
    <property type="match status" value="1"/>
</dbReference>
<evidence type="ECO:0000256" key="4">
    <source>
        <dbReference type="ARBA" id="ARBA00022490"/>
    </source>
</evidence>
<dbReference type="FunFam" id="3.40.50.150:FF:000257">
    <property type="entry name" value="16S rRNA methyltransferase"/>
    <property type="match status" value="1"/>
</dbReference>
<evidence type="ECO:0000256" key="2">
    <source>
        <dbReference type="ARBA" id="ARBA00004496"/>
    </source>
</evidence>
<evidence type="ECO:0000256" key="7">
    <source>
        <dbReference type="ARBA" id="ARBA00022679"/>
    </source>
</evidence>
<dbReference type="InterPro" id="IPR029063">
    <property type="entry name" value="SAM-dependent_MTases_sf"/>
</dbReference>
<dbReference type="EC" id="2.1.1.176" evidence="3"/>
<accession>A0A6I3N8V1</accession>
<dbReference type="InterPro" id="IPR035926">
    <property type="entry name" value="NusB-like_sf"/>
</dbReference>
<keyword evidence="5" id="KW-0698">rRNA processing</keyword>
<keyword evidence="4" id="KW-0963">Cytoplasm</keyword>
<dbReference type="FunFam" id="1.10.940.10:FF:000006">
    <property type="entry name" value="16S rRNA (Cytosine(967)-C(5))-methyltransferase RsmB"/>
    <property type="match status" value="1"/>
</dbReference>
<evidence type="ECO:0000256" key="9">
    <source>
        <dbReference type="ARBA" id="ARBA00022884"/>
    </source>
</evidence>
<proteinExistence type="inferred from homology"/>